<accession>A0A2N9K9N6</accession>
<dbReference type="GO" id="GO:0003677">
    <property type="term" value="F:DNA binding"/>
    <property type="evidence" value="ECO:0007669"/>
    <property type="project" value="TreeGrafter"/>
</dbReference>
<evidence type="ECO:0000256" key="6">
    <source>
        <dbReference type="ARBA" id="ARBA00022991"/>
    </source>
</evidence>
<dbReference type="SUPFAM" id="SSF52425">
    <property type="entry name" value="Cryptochrome/photolyase, N-terminal domain"/>
    <property type="match status" value="1"/>
</dbReference>
<dbReference type="InterPro" id="IPR006050">
    <property type="entry name" value="DNA_photolyase_N"/>
</dbReference>
<dbReference type="AlphaFoldDB" id="A0A2N9K9N6"/>
<dbReference type="EC" id="4.1.99.3" evidence="2"/>
<dbReference type="GO" id="GO:0003904">
    <property type="term" value="F:deoxyribodipyrimidine photo-lyase activity"/>
    <property type="evidence" value="ECO:0007669"/>
    <property type="project" value="UniProtKB-EC"/>
</dbReference>
<reference evidence="12 15" key="1">
    <citation type="submission" date="2018-02" db="EMBL/GenBank/DDBJ databases">
        <authorList>
            <person name="Rodrigo-Torres L."/>
            <person name="Arahal R. D."/>
            <person name="Lucena T."/>
        </authorList>
    </citation>
    <scope>NUCLEOTIDE SEQUENCE [LARGE SCALE GENOMIC DNA]</scope>
    <source>
        <strain evidence="12 15">CECT 8486</strain>
    </source>
</reference>
<feature type="binding site" evidence="8">
    <location>
        <position position="220"/>
    </location>
    <ligand>
        <name>FAD</name>
        <dbReference type="ChEBI" id="CHEBI:57692"/>
    </ligand>
</feature>
<feature type="binding site" evidence="8">
    <location>
        <begin position="365"/>
        <end position="367"/>
    </location>
    <ligand>
        <name>FAD</name>
        <dbReference type="ChEBI" id="CHEBI:57692"/>
    </ligand>
</feature>
<name>A0A2N9K9N6_9LACO</name>
<evidence type="ECO:0000256" key="10">
    <source>
        <dbReference type="RuleBase" id="RU004182"/>
    </source>
</evidence>
<evidence type="ECO:0000313" key="12">
    <source>
        <dbReference type="EMBL" id="SPD91727.1"/>
    </source>
</evidence>
<proteinExistence type="inferred from homology"/>
<evidence type="ECO:0000256" key="3">
    <source>
        <dbReference type="ARBA" id="ARBA00014046"/>
    </source>
</evidence>
<comment type="cofactor">
    <cofactor evidence="8">
        <name>FAD</name>
        <dbReference type="ChEBI" id="CHEBI:57692"/>
    </cofactor>
    <text evidence="8">Binds 1 FAD per subunit.</text>
</comment>
<dbReference type="EMBL" id="OKQU01000001">
    <property type="protein sequence ID" value="SPE07006.1"/>
    <property type="molecule type" value="Genomic_DNA"/>
</dbReference>
<keyword evidence="5 8" id="KW-0274">FAD</keyword>
<dbReference type="InterPro" id="IPR036134">
    <property type="entry name" value="Crypto/Photolyase_FAD-like_sf"/>
</dbReference>
<dbReference type="Gene3D" id="3.40.50.620">
    <property type="entry name" value="HUPs"/>
    <property type="match status" value="1"/>
</dbReference>
<dbReference type="GeneID" id="99673930"/>
<evidence type="ECO:0000313" key="15">
    <source>
        <dbReference type="Proteomes" id="UP000239237"/>
    </source>
</evidence>
<keyword evidence="15" id="KW-1185">Reference proteome</keyword>
<keyword evidence="6 10" id="KW-0157">Chromophore</keyword>
<keyword evidence="13" id="KW-0456">Lyase</keyword>
<evidence type="ECO:0000256" key="9">
    <source>
        <dbReference type="PIRSR" id="PIRSR602081-2"/>
    </source>
</evidence>
<dbReference type="PRINTS" id="PR00147">
    <property type="entry name" value="DNAPHOTLYASE"/>
</dbReference>
<evidence type="ECO:0000256" key="4">
    <source>
        <dbReference type="ARBA" id="ARBA00022630"/>
    </source>
</evidence>
<evidence type="ECO:0000256" key="8">
    <source>
        <dbReference type="PIRSR" id="PIRSR602081-1"/>
    </source>
</evidence>
<evidence type="ECO:0000256" key="1">
    <source>
        <dbReference type="ARBA" id="ARBA00001932"/>
    </source>
</evidence>
<dbReference type="Proteomes" id="UP000237923">
    <property type="component" value="Unassembled WGS sequence"/>
</dbReference>
<feature type="site" description="Electron transfer via tryptophanyl radical" evidence="9">
    <location>
        <position position="352"/>
    </location>
</feature>
<feature type="site" description="Electron transfer via tryptophanyl radical" evidence="9">
    <location>
        <position position="299"/>
    </location>
</feature>
<dbReference type="GO" id="GO:0009416">
    <property type="term" value="P:response to light stimulus"/>
    <property type="evidence" value="ECO:0007669"/>
    <property type="project" value="TreeGrafter"/>
</dbReference>
<dbReference type="Gene3D" id="1.25.40.80">
    <property type="match status" value="1"/>
</dbReference>
<dbReference type="PROSITE" id="PS51645">
    <property type="entry name" value="PHR_CRY_ALPHA_BETA"/>
    <property type="match status" value="1"/>
</dbReference>
<comment type="cofactor">
    <cofactor evidence="1">
        <name>(6R)-5,10-methylene-5,6,7,8-tetrahydrofolate</name>
        <dbReference type="ChEBI" id="CHEBI:15636"/>
    </cofactor>
</comment>
<dbReference type="GO" id="GO:0000719">
    <property type="term" value="P:photoreactive repair"/>
    <property type="evidence" value="ECO:0007669"/>
    <property type="project" value="UniProtKB-ARBA"/>
</dbReference>
<dbReference type="InterPro" id="IPR018394">
    <property type="entry name" value="DNA_photolyase_1_CS_C"/>
</dbReference>
<gene>
    <name evidence="13" type="primary">phrB</name>
    <name evidence="12" type="ORF">LES8486_00712</name>
    <name evidence="13" type="ORF">LES9216_00859</name>
</gene>
<evidence type="ECO:0000256" key="7">
    <source>
        <dbReference type="ARBA" id="ARBA00033999"/>
    </source>
</evidence>
<dbReference type="InterPro" id="IPR005101">
    <property type="entry name" value="Cryptochr/Photolyase_FAD-bd"/>
</dbReference>
<keyword evidence="4 8" id="KW-0285">Flavoprotein</keyword>
<dbReference type="InterPro" id="IPR014729">
    <property type="entry name" value="Rossmann-like_a/b/a_fold"/>
</dbReference>
<evidence type="ECO:0000313" key="13">
    <source>
        <dbReference type="EMBL" id="SPE07006.1"/>
    </source>
</evidence>
<protein>
    <recommendedName>
        <fullName evidence="3">Deoxyribodipyrimidine photo-lyase</fullName>
        <ecNumber evidence="2">4.1.99.3</ecNumber>
    </recommendedName>
</protein>
<dbReference type="Gene3D" id="1.10.579.10">
    <property type="entry name" value="DNA Cyclobutane Dipyrimidine Photolyase, subunit A, domain 3"/>
    <property type="match status" value="1"/>
</dbReference>
<dbReference type="PROSITE" id="PS00394">
    <property type="entry name" value="DNA_PHOTOLYASES_1_1"/>
    <property type="match status" value="1"/>
</dbReference>
<feature type="binding site" evidence="8">
    <location>
        <begin position="232"/>
        <end position="236"/>
    </location>
    <ligand>
        <name>FAD</name>
        <dbReference type="ChEBI" id="CHEBI:57692"/>
    </ligand>
</feature>
<organism evidence="13 14">
    <name type="scientific">Leuconostoc suionicum</name>
    <dbReference type="NCBI Taxonomy" id="1511761"/>
    <lineage>
        <taxon>Bacteria</taxon>
        <taxon>Bacillati</taxon>
        <taxon>Bacillota</taxon>
        <taxon>Bacilli</taxon>
        <taxon>Lactobacillales</taxon>
        <taxon>Lactobacillaceae</taxon>
        <taxon>Leuconostoc</taxon>
    </lineage>
</organism>
<feature type="domain" description="Photolyase/cryptochrome alpha/beta" evidence="11">
    <location>
        <begin position="1"/>
        <end position="130"/>
    </location>
</feature>
<dbReference type="SUPFAM" id="SSF48173">
    <property type="entry name" value="Cryptochrome/photolyase FAD-binding domain"/>
    <property type="match status" value="1"/>
</dbReference>
<dbReference type="Pfam" id="PF00875">
    <property type="entry name" value="DNA_photolyase"/>
    <property type="match status" value="1"/>
</dbReference>
<dbReference type="KEGG" id="lsu:A6B45_03935"/>
<evidence type="ECO:0000256" key="2">
    <source>
        <dbReference type="ARBA" id="ARBA00013149"/>
    </source>
</evidence>
<dbReference type="EMBL" id="OKQR01000001">
    <property type="protein sequence ID" value="SPD91727.1"/>
    <property type="molecule type" value="Genomic_DNA"/>
</dbReference>
<dbReference type="RefSeq" id="WP_072613449.1">
    <property type="nucleotide sequence ID" value="NZ_AP017935.1"/>
</dbReference>
<dbReference type="PANTHER" id="PTHR11455">
    <property type="entry name" value="CRYPTOCHROME"/>
    <property type="match status" value="1"/>
</dbReference>
<dbReference type="InterPro" id="IPR036155">
    <property type="entry name" value="Crypto/Photolyase_N_sf"/>
</dbReference>
<feature type="binding site" evidence="8">
    <location>
        <position position="265"/>
    </location>
    <ligand>
        <name>FAD</name>
        <dbReference type="ChEBI" id="CHEBI:57692"/>
    </ligand>
</feature>
<sequence>MVSVMWFRRDLRLEDNIALFNALRHSNEIFCVFHINPEQVTEKSTVNQSAFFASVLYFKNKLKKQGIILNIMYGDINDCFTSLKQKLPDWHDIFFNFDERGFGRNRDQKSVAFFEDKLKVKAHPYIDYNLHGATEVKKDSGEGYKVFTPYFKRWIRHEKPAPVSYVIDKRIKSARLLFPENEQLLETFIDDRFSFIKKDLGSEAAKKVLNRFINEGLDQYDEERDFPANDSTSHLSRYLRTGEISIRTVWRAINQSPDSNGKITFMKELCWRDFYNMIYVMYPNQNVESINKDFRHVDWINNEQQFEAWRTGQTGFPIVDAAMRQLNETGWMHNRLRMIVASFLTKDLLIDWRWGEAYFHHKLLDYDAASNIGGWQWAASTGTDSVPYFRIFNPTLQSKKFDPNGLFIKKYVPELKNVDNKMIHEPGKLSDSEQTRFNVRIGQNYPSPIVDHSYARKRAISIYESSKDVN</sequence>
<feature type="site" description="Electron transfer via tryptophanyl radical" evidence="9">
    <location>
        <position position="375"/>
    </location>
</feature>
<dbReference type="PANTHER" id="PTHR11455:SF9">
    <property type="entry name" value="CRYPTOCHROME CIRCADIAN CLOCK 5 ISOFORM X1"/>
    <property type="match status" value="1"/>
</dbReference>
<evidence type="ECO:0000259" key="11">
    <source>
        <dbReference type="PROSITE" id="PS51645"/>
    </source>
</evidence>
<dbReference type="InterPro" id="IPR002081">
    <property type="entry name" value="Cryptochrome/DNA_photolyase_1"/>
</dbReference>
<dbReference type="FunFam" id="1.10.579.10:FF:000003">
    <property type="entry name" value="Deoxyribodipyrimidine photo-lyase"/>
    <property type="match status" value="1"/>
</dbReference>
<reference evidence="13 14" key="2">
    <citation type="submission" date="2018-02" db="EMBL/GenBank/DDBJ databases">
        <authorList>
            <person name="Cohen D.B."/>
            <person name="Kent A.D."/>
        </authorList>
    </citation>
    <scope>NUCLEOTIDE SEQUENCE [LARGE SCALE GENOMIC DNA]</scope>
    <source>
        <strain evidence="13 14">CECT 9216</strain>
    </source>
</reference>
<dbReference type="PROSITE" id="PS00691">
    <property type="entry name" value="DNA_PHOTOLYASES_1_2"/>
    <property type="match status" value="1"/>
</dbReference>
<feature type="binding site" evidence="8">
    <location>
        <begin position="268"/>
        <end position="275"/>
    </location>
    <ligand>
        <name>FAD</name>
        <dbReference type="ChEBI" id="CHEBI:57692"/>
    </ligand>
</feature>
<comment type="catalytic activity">
    <reaction evidence="7">
        <text>cyclobutadipyrimidine (in DNA) = 2 pyrimidine residues (in DNA).</text>
        <dbReference type="EC" id="4.1.99.3"/>
    </reaction>
</comment>
<evidence type="ECO:0000256" key="5">
    <source>
        <dbReference type="ARBA" id="ARBA00022827"/>
    </source>
</evidence>
<comment type="similarity">
    <text evidence="10">Belongs to the DNA photolyase family.</text>
</comment>
<dbReference type="GO" id="GO:0071949">
    <property type="term" value="F:FAD binding"/>
    <property type="evidence" value="ECO:0007669"/>
    <property type="project" value="TreeGrafter"/>
</dbReference>
<dbReference type="Pfam" id="PF03441">
    <property type="entry name" value="FAD_binding_7"/>
    <property type="match status" value="1"/>
</dbReference>
<evidence type="ECO:0000313" key="14">
    <source>
        <dbReference type="Proteomes" id="UP000237923"/>
    </source>
</evidence>
<dbReference type="Proteomes" id="UP000239237">
    <property type="component" value="Unassembled WGS sequence"/>
</dbReference>